<feature type="domain" description="Polysaccharide chain length determinant N-terminal" evidence="8">
    <location>
        <begin position="3"/>
        <end position="94"/>
    </location>
</feature>
<comment type="similarity">
    <text evidence="2">Belongs to the CpsC/CapA family.</text>
</comment>
<dbReference type="Proteomes" id="UP000011747">
    <property type="component" value="Unassembled WGS sequence"/>
</dbReference>
<protein>
    <recommendedName>
        <fullName evidence="12">Capsular biosynthesis protein</fullName>
    </recommendedName>
</protein>
<keyword evidence="11" id="KW-1185">Reference proteome</keyword>
<dbReference type="PANTHER" id="PTHR32309">
    <property type="entry name" value="TYROSINE-PROTEIN KINASE"/>
    <property type="match status" value="1"/>
</dbReference>
<accession>G9QKR5</accession>
<dbReference type="AlphaFoldDB" id="G9QKR5"/>
<dbReference type="RefSeq" id="WP_003353933.1">
    <property type="nucleotide sequence ID" value="NZ_JH414751.1"/>
</dbReference>
<feature type="transmembrane region" description="Helical" evidence="7">
    <location>
        <begin position="20"/>
        <end position="44"/>
    </location>
</feature>
<evidence type="ECO:0000256" key="6">
    <source>
        <dbReference type="ARBA" id="ARBA00023136"/>
    </source>
</evidence>
<dbReference type="InterPro" id="IPR003856">
    <property type="entry name" value="LPS_length_determ_N"/>
</dbReference>
<proteinExistence type="inferred from homology"/>
<dbReference type="GO" id="GO:0004713">
    <property type="term" value="F:protein tyrosine kinase activity"/>
    <property type="evidence" value="ECO:0007669"/>
    <property type="project" value="TreeGrafter"/>
</dbReference>
<evidence type="ECO:0008006" key="12">
    <source>
        <dbReference type="Google" id="ProtNLM"/>
    </source>
</evidence>
<dbReference type="InterPro" id="IPR050445">
    <property type="entry name" value="Bact_polysacc_biosynth/exp"/>
</dbReference>
<organism evidence="10 11">
    <name type="scientific">Bacillus smithii 7_3_47FAA</name>
    <dbReference type="NCBI Taxonomy" id="665952"/>
    <lineage>
        <taxon>Bacteria</taxon>
        <taxon>Bacillati</taxon>
        <taxon>Bacillota</taxon>
        <taxon>Bacilli</taxon>
        <taxon>Bacillales</taxon>
        <taxon>Bacillaceae</taxon>
        <taxon>Bacillus</taxon>
    </lineage>
</organism>
<evidence type="ECO:0000256" key="4">
    <source>
        <dbReference type="ARBA" id="ARBA00022692"/>
    </source>
</evidence>
<dbReference type="Pfam" id="PF13807">
    <property type="entry name" value="GNVR"/>
    <property type="match status" value="1"/>
</dbReference>
<evidence type="ECO:0000256" key="3">
    <source>
        <dbReference type="ARBA" id="ARBA00022475"/>
    </source>
</evidence>
<dbReference type="Pfam" id="PF02706">
    <property type="entry name" value="Wzz"/>
    <property type="match status" value="1"/>
</dbReference>
<dbReference type="GO" id="GO:0005886">
    <property type="term" value="C:plasma membrane"/>
    <property type="evidence" value="ECO:0007669"/>
    <property type="project" value="UniProtKB-SubCell"/>
</dbReference>
<evidence type="ECO:0000256" key="5">
    <source>
        <dbReference type="ARBA" id="ARBA00022989"/>
    </source>
</evidence>
<evidence type="ECO:0000256" key="2">
    <source>
        <dbReference type="ARBA" id="ARBA00006683"/>
    </source>
</evidence>
<keyword evidence="4 7" id="KW-0812">Transmembrane</keyword>
<evidence type="ECO:0000256" key="7">
    <source>
        <dbReference type="SAM" id="Phobius"/>
    </source>
</evidence>
<evidence type="ECO:0000313" key="10">
    <source>
        <dbReference type="EMBL" id="EHL78261.1"/>
    </source>
</evidence>
<evidence type="ECO:0000313" key="11">
    <source>
        <dbReference type="Proteomes" id="UP000011747"/>
    </source>
</evidence>
<dbReference type="PANTHER" id="PTHR32309:SF13">
    <property type="entry name" value="FERRIC ENTEROBACTIN TRANSPORT PROTEIN FEPE"/>
    <property type="match status" value="1"/>
</dbReference>
<dbReference type="EMBL" id="ACWF01000085">
    <property type="protein sequence ID" value="EHL78261.1"/>
    <property type="molecule type" value="Genomic_DNA"/>
</dbReference>
<evidence type="ECO:0000259" key="8">
    <source>
        <dbReference type="Pfam" id="PF02706"/>
    </source>
</evidence>
<reference evidence="10 11" key="1">
    <citation type="submission" date="2011-09" db="EMBL/GenBank/DDBJ databases">
        <title>The Genome Sequence of Bacillus smithii 7_3_47FAA.</title>
        <authorList>
            <consortium name="The Broad Institute Genome Sequencing Platform"/>
            <person name="Earl A."/>
            <person name="Ward D."/>
            <person name="Feldgarden M."/>
            <person name="Gevers D."/>
            <person name="Daigneault M."/>
            <person name="Strauss J."/>
            <person name="Allen-Vercoe E."/>
            <person name="Young S.K."/>
            <person name="Zeng Q."/>
            <person name="Gargeya S."/>
            <person name="Fitzgerald M."/>
            <person name="Haas B."/>
            <person name="Abouelleil A."/>
            <person name="Alvarado L."/>
            <person name="Arachchi H.M."/>
            <person name="Berlin A."/>
            <person name="Brown A."/>
            <person name="Chapman S.B."/>
            <person name="Chen Z."/>
            <person name="Dunbar C."/>
            <person name="Freedman E."/>
            <person name="Gearin G."/>
            <person name="Goldberg J."/>
            <person name="Griggs A."/>
            <person name="Gujja S."/>
            <person name="Heiman D."/>
            <person name="Howarth C."/>
            <person name="Larson L."/>
            <person name="Lui A."/>
            <person name="MacDonald P.J.P."/>
            <person name="Montmayeur A."/>
            <person name="Murphy C."/>
            <person name="Neiman D."/>
            <person name="Pearson M."/>
            <person name="Priest M."/>
            <person name="Roberts A."/>
            <person name="Saif S."/>
            <person name="Shea T."/>
            <person name="Shenoy N."/>
            <person name="Sisk P."/>
            <person name="Stolte C."/>
            <person name="Sykes S."/>
            <person name="Wortman J."/>
            <person name="Nusbaum C."/>
            <person name="Birren B."/>
        </authorList>
    </citation>
    <scope>NUCLEOTIDE SEQUENCE [LARGE SCALE GENOMIC DNA]</scope>
    <source>
        <strain evidence="10 11">7_3_47FAA</strain>
    </source>
</reference>
<comment type="caution">
    <text evidence="10">The sequence shown here is derived from an EMBL/GenBank/DDBJ whole genome shotgun (WGS) entry which is preliminary data.</text>
</comment>
<name>G9QKR5_9BACI</name>
<sequence>MEETISLRDLMETLKKRLRLIVLITVLAALISGLVSFFILTPIYQASTQLLVNQSKNDQQMYDFNQVQANLQLVNTYSVIIKSPAVLEKVIKELKLDMTTDTLNQKITVDSEQNSQVLNVSVQDPDPDKAVLIANKIAEVFKQEIVKIMNVDNVSILSKADLGKDMTPVKPKPLLNIAIAVVVGLMAGVGLAFLLEYLDNTIKNEQDIEKRLELPILGMVTTISEEDIKLATQRSSHRKQVRGETFGS</sequence>
<gene>
    <name evidence="10" type="ORF">HMPREF1015_01754</name>
</gene>
<dbReference type="PATRIC" id="fig|665952.3.peg.1617"/>
<dbReference type="InterPro" id="IPR032807">
    <property type="entry name" value="GNVR"/>
</dbReference>
<feature type="transmembrane region" description="Helical" evidence="7">
    <location>
        <begin position="174"/>
        <end position="195"/>
    </location>
</feature>
<keyword evidence="5 7" id="KW-1133">Transmembrane helix</keyword>
<comment type="subcellular location">
    <subcellularLocation>
        <location evidence="1">Cell membrane</location>
        <topology evidence="1">Multi-pass membrane protein</topology>
    </subcellularLocation>
</comment>
<evidence type="ECO:0000259" key="9">
    <source>
        <dbReference type="Pfam" id="PF13807"/>
    </source>
</evidence>
<keyword evidence="3" id="KW-1003">Cell membrane</keyword>
<dbReference type="HOGENOM" id="CLU_082668_1_1_9"/>
<keyword evidence="6 7" id="KW-0472">Membrane</keyword>
<feature type="domain" description="Tyrosine-protein kinase G-rich" evidence="9">
    <location>
        <begin position="142"/>
        <end position="194"/>
    </location>
</feature>
<evidence type="ECO:0000256" key="1">
    <source>
        <dbReference type="ARBA" id="ARBA00004651"/>
    </source>
</evidence>